<sequence>MRASVSCSVPTGDAPIRISWLKDGIPLSLESGISLEMIDDFVSTLIFKSLRQEHSGTYTCVAYNDAATVNYSVPLSVSAPPRWRVEPNDQFVPVGGTVILDCTADGRPEPRVIWKKGNEESGDYRTVISGSHIQTLVNGSLVIRDVEQDDDGRYMCEASNGVGTPLSTVVKLTVHVPAHFKQKFIAQTVRTGESVTLKCEAFGEKPMTYMWLKDKQPFGGLSHPRYMLREQMLNSGHLSELTIHVVERQDNGLYTCVASNAFGQDEKHNQLTVQERPDPPSNLEVIHTSGRKIVLRWNKPFSGNSPIVKYILEYVDEKEGWNGRIRELLTDGDQLQISVEDLQPVTQYNFRLVAENAVGRSLPSIPLNVITESEVPGAPPRNVHAVATDSSTLHVSWEPPMKSLHHGAIRGYYIGYKTSGTSDPFVYKTVEVKEGQDRSCDVTQLRQNTKYNVVVQAFNDKGAGPLSDEVTVRTLEFDPPKPPFLKVTETTTSTIFLEWETVNGKETPVSGYVLHWREQGLEWAEVQIPSEKTGHKFTGLNCGTSYKFYVTAYNSMGKGQPSDVITAKTEGTDQEHSFSTNTESAIKTLGVSWKPTGDYFMFKVSIPSIASYTKRDVLSVIARHYDPLGLIGPVISKAKIFLQKLWLRKLNWEECLPEAIAPQWLNFVSSLKALEELKIDRYLLTDSYEKLMLLGYADASESAYGVVVYMHCVKEDAPVAASEQSFITRNATTFILRLSAWKSGGCPILFFVIQYKQQRQLDWNVLSPRIEPEEEYAKITNLTPSTWYSILVTAHNNAGPTEVEYVTSTLTLQGGTIEPEIVGEKEQLRKYKSLSIIVPVSCAVIVLIAVSLAVFFLVCKKRGTRLTNHYEGVRGNEEGKSDALAMADLEKTYDQNRESVYFPSPYATSRVPGLHRDEVGLERDGCRSLHHHSGRQSDHLYDIPQQMRDDMRRHSYHMPTVQDGTIEISDYDTSKSHHLQSITEEGIPCDIDDFIIHEKLAMGNMWTPNHRWRANEIISHDGSYSPLHVHAQTFVTDGQELSDAECDRDLRHMSESGFQNKRAKSSAPLSRPSSMPYYNLLMQHISLSLSALKATYLESLTYLSGMKVRNVLQVNTRNACMAK</sequence>
<dbReference type="FunFam" id="2.60.40.10:FF:000104">
    <property type="entry name" value="Down syndrome cell adhesion molecule b"/>
    <property type="match status" value="1"/>
</dbReference>
<dbReference type="SUPFAM" id="SSF49265">
    <property type="entry name" value="Fibronectin type III"/>
    <property type="match status" value="2"/>
</dbReference>
<feature type="domain" description="Fibronectin type-III" evidence="12">
    <location>
        <begin position="279"/>
        <end position="374"/>
    </location>
</feature>
<dbReference type="OrthoDB" id="6429135at2759"/>
<comment type="subcellular location">
    <subcellularLocation>
        <location evidence="1">Membrane</location>
        <topology evidence="1">Single-pass membrane protein</topology>
    </subcellularLocation>
</comment>
<feature type="domain" description="Ig-like" evidence="11">
    <location>
        <begin position="1"/>
        <end position="76"/>
    </location>
</feature>
<evidence type="ECO:0000256" key="2">
    <source>
        <dbReference type="ARBA" id="ARBA00022692"/>
    </source>
</evidence>
<evidence type="ECO:0000259" key="12">
    <source>
        <dbReference type="PROSITE" id="PS50853"/>
    </source>
</evidence>
<evidence type="ECO:0000313" key="13">
    <source>
        <dbReference type="EMBL" id="GFQ67231.1"/>
    </source>
</evidence>
<dbReference type="InterPro" id="IPR007110">
    <property type="entry name" value="Ig-like_dom"/>
</dbReference>
<dbReference type="InterPro" id="IPR013098">
    <property type="entry name" value="Ig_I-set"/>
</dbReference>
<keyword evidence="8" id="KW-1015">Disulfide bond</keyword>
<evidence type="ECO:0000256" key="7">
    <source>
        <dbReference type="ARBA" id="ARBA00023136"/>
    </source>
</evidence>
<feature type="domain" description="Fibronectin type-III" evidence="12">
    <location>
        <begin position="717"/>
        <end position="819"/>
    </location>
</feature>
<comment type="caution">
    <text evidence="13">The sequence shown here is derived from an EMBL/GenBank/DDBJ whole genome shotgun (WGS) entry which is preliminary data.</text>
</comment>
<dbReference type="FunFam" id="2.60.40.10:FF:000120">
    <property type="entry name" value="Down syndrome cell adhesion molecule like 1"/>
    <property type="match status" value="1"/>
</dbReference>
<dbReference type="CDD" id="cd00063">
    <property type="entry name" value="FN3"/>
    <property type="match status" value="4"/>
</dbReference>
<dbReference type="InterPro" id="IPR003599">
    <property type="entry name" value="Ig_sub"/>
</dbReference>
<keyword evidence="14" id="KW-1185">Reference proteome</keyword>
<dbReference type="InterPro" id="IPR003961">
    <property type="entry name" value="FN3_dom"/>
</dbReference>
<dbReference type="Pfam" id="PF07679">
    <property type="entry name" value="I-set"/>
    <property type="match status" value="1"/>
</dbReference>
<keyword evidence="4" id="KW-0677">Repeat</keyword>
<dbReference type="PANTHER" id="PTHR13817">
    <property type="entry name" value="TITIN"/>
    <property type="match status" value="1"/>
</dbReference>
<evidence type="ECO:0000256" key="10">
    <source>
        <dbReference type="SAM" id="Phobius"/>
    </source>
</evidence>
<feature type="transmembrane region" description="Helical" evidence="10">
    <location>
        <begin position="836"/>
        <end position="859"/>
    </location>
</feature>
<evidence type="ECO:0000256" key="6">
    <source>
        <dbReference type="ARBA" id="ARBA00022989"/>
    </source>
</evidence>
<evidence type="ECO:0000256" key="4">
    <source>
        <dbReference type="ARBA" id="ARBA00022737"/>
    </source>
</evidence>
<dbReference type="InterPro" id="IPR036179">
    <property type="entry name" value="Ig-like_dom_sf"/>
</dbReference>
<evidence type="ECO:0000256" key="8">
    <source>
        <dbReference type="ARBA" id="ARBA00023157"/>
    </source>
</evidence>
<feature type="domain" description="Ig-like" evidence="11">
    <location>
        <begin position="177"/>
        <end position="274"/>
    </location>
</feature>
<dbReference type="Proteomes" id="UP000887116">
    <property type="component" value="Unassembled WGS sequence"/>
</dbReference>
<dbReference type="FunFam" id="2.60.40.10:FF:000333">
    <property type="entry name" value="Down syndrome cell adhesion molecule"/>
    <property type="match status" value="1"/>
</dbReference>
<dbReference type="Gene3D" id="2.60.40.10">
    <property type="entry name" value="Immunoglobulins"/>
    <property type="match status" value="7"/>
</dbReference>
<dbReference type="InterPro" id="IPR056754">
    <property type="entry name" value="DSCAM/DSCAML_C"/>
</dbReference>
<evidence type="ECO:0000259" key="11">
    <source>
        <dbReference type="PROSITE" id="PS50835"/>
    </source>
</evidence>
<keyword evidence="5" id="KW-0130">Cell adhesion</keyword>
<evidence type="ECO:0000256" key="5">
    <source>
        <dbReference type="ARBA" id="ARBA00022889"/>
    </source>
</evidence>
<name>A0A8X6KAM4_TRICU</name>
<reference evidence="13" key="1">
    <citation type="submission" date="2020-07" db="EMBL/GenBank/DDBJ databases">
        <title>Multicomponent nature underlies the extraordinary mechanical properties of spider dragline silk.</title>
        <authorList>
            <person name="Kono N."/>
            <person name="Nakamura H."/>
            <person name="Mori M."/>
            <person name="Yoshida Y."/>
            <person name="Ohtoshi R."/>
            <person name="Malay A.D."/>
            <person name="Moran D.A.P."/>
            <person name="Tomita M."/>
            <person name="Numata K."/>
            <person name="Arakawa K."/>
        </authorList>
    </citation>
    <scope>NUCLEOTIDE SEQUENCE</scope>
</reference>
<evidence type="ECO:0000256" key="3">
    <source>
        <dbReference type="ARBA" id="ARBA00022729"/>
    </source>
</evidence>
<dbReference type="SMART" id="SM00408">
    <property type="entry name" value="IGc2"/>
    <property type="match status" value="3"/>
</dbReference>
<feature type="domain" description="Fibronectin type-III" evidence="12">
    <location>
        <begin position="379"/>
        <end position="477"/>
    </location>
</feature>
<dbReference type="InterPro" id="IPR036116">
    <property type="entry name" value="FN3_sf"/>
</dbReference>
<dbReference type="InterPro" id="IPR003598">
    <property type="entry name" value="Ig_sub2"/>
</dbReference>
<feature type="domain" description="Fibronectin type-III" evidence="12">
    <location>
        <begin position="479"/>
        <end position="572"/>
    </location>
</feature>
<proteinExistence type="predicted"/>
<organism evidence="13 14">
    <name type="scientific">Trichonephila clavata</name>
    <name type="common">Joro spider</name>
    <name type="synonym">Nephila clavata</name>
    <dbReference type="NCBI Taxonomy" id="2740835"/>
    <lineage>
        <taxon>Eukaryota</taxon>
        <taxon>Metazoa</taxon>
        <taxon>Ecdysozoa</taxon>
        <taxon>Arthropoda</taxon>
        <taxon>Chelicerata</taxon>
        <taxon>Arachnida</taxon>
        <taxon>Araneae</taxon>
        <taxon>Araneomorphae</taxon>
        <taxon>Entelegynae</taxon>
        <taxon>Araneoidea</taxon>
        <taxon>Nephilidae</taxon>
        <taxon>Trichonephila</taxon>
    </lineage>
</organism>
<dbReference type="SMART" id="SM00409">
    <property type="entry name" value="IG"/>
    <property type="match status" value="3"/>
</dbReference>
<dbReference type="EMBL" id="BMAO01010440">
    <property type="protein sequence ID" value="GFQ67231.1"/>
    <property type="molecule type" value="Genomic_DNA"/>
</dbReference>
<dbReference type="InterPro" id="IPR008042">
    <property type="entry name" value="Retrotrans_Pao"/>
</dbReference>
<keyword evidence="3" id="KW-0732">Signal</keyword>
<gene>
    <name evidence="13" type="primary">DSCAML1</name>
    <name evidence="13" type="ORF">TNCT_367331</name>
</gene>
<keyword evidence="2 10" id="KW-0812">Transmembrane</keyword>
<dbReference type="InterPro" id="IPR013783">
    <property type="entry name" value="Ig-like_fold"/>
</dbReference>
<evidence type="ECO:0000256" key="9">
    <source>
        <dbReference type="ARBA" id="ARBA00023319"/>
    </source>
</evidence>
<dbReference type="InterPro" id="IPR050964">
    <property type="entry name" value="Striated_Muscle_Regulatory"/>
</dbReference>
<dbReference type="Pfam" id="PF13927">
    <property type="entry name" value="Ig_3"/>
    <property type="match status" value="2"/>
</dbReference>
<dbReference type="AlphaFoldDB" id="A0A8X6KAM4"/>
<keyword evidence="9" id="KW-0393">Immunoglobulin domain</keyword>
<dbReference type="PROSITE" id="PS50853">
    <property type="entry name" value="FN3"/>
    <property type="match status" value="4"/>
</dbReference>
<feature type="domain" description="Ig-like" evidence="11">
    <location>
        <begin position="81"/>
        <end position="173"/>
    </location>
</feature>
<dbReference type="GO" id="GO:0045214">
    <property type="term" value="P:sarcomere organization"/>
    <property type="evidence" value="ECO:0007669"/>
    <property type="project" value="TreeGrafter"/>
</dbReference>
<dbReference type="GO" id="GO:0007155">
    <property type="term" value="P:cell adhesion"/>
    <property type="evidence" value="ECO:0007669"/>
    <property type="project" value="UniProtKB-KW"/>
</dbReference>
<dbReference type="SMART" id="SM00060">
    <property type="entry name" value="FN3"/>
    <property type="match status" value="4"/>
</dbReference>
<accession>A0A8X6KAM4</accession>
<evidence type="ECO:0000256" key="1">
    <source>
        <dbReference type="ARBA" id="ARBA00004167"/>
    </source>
</evidence>
<dbReference type="Pfam" id="PF25059">
    <property type="entry name" value="FN3_DSCAM-DSCAML_C"/>
    <property type="match status" value="1"/>
</dbReference>
<keyword evidence="6 10" id="KW-1133">Transmembrane helix</keyword>
<dbReference type="PROSITE" id="PS50835">
    <property type="entry name" value="IG_LIKE"/>
    <property type="match status" value="3"/>
</dbReference>
<dbReference type="Pfam" id="PF00041">
    <property type="entry name" value="fn3"/>
    <property type="match status" value="3"/>
</dbReference>
<dbReference type="SUPFAM" id="SSF48726">
    <property type="entry name" value="Immunoglobulin"/>
    <property type="match status" value="3"/>
</dbReference>
<dbReference type="GO" id="GO:0031430">
    <property type="term" value="C:M band"/>
    <property type="evidence" value="ECO:0007669"/>
    <property type="project" value="TreeGrafter"/>
</dbReference>
<protein>
    <submittedName>
        <fullName evidence="13">Down syndrome cell adhesion molecule-like protein 1 homolog</fullName>
    </submittedName>
</protein>
<dbReference type="Pfam" id="PF05380">
    <property type="entry name" value="Peptidase_A17"/>
    <property type="match status" value="1"/>
</dbReference>
<dbReference type="PANTHER" id="PTHR13817:SF166">
    <property type="entry name" value="NEURONAL IGCAM-RELATED"/>
    <property type="match status" value="1"/>
</dbReference>
<evidence type="ECO:0000313" key="14">
    <source>
        <dbReference type="Proteomes" id="UP000887116"/>
    </source>
</evidence>
<dbReference type="FunFam" id="2.60.40.10:FF:000719">
    <property type="entry name" value="nephrin isoform X1"/>
    <property type="match status" value="1"/>
</dbReference>
<keyword evidence="7 10" id="KW-0472">Membrane</keyword>
<dbReference type="GO" id="GO:0016020">
    <property type="term" value="C:membrane"/>
    <property type="evidence" value="ECO:0007669"/>
    <property type="project" value="UniProtKB-SubCell"/>
</dbReference>